<dbReference type="STRING" id="1210063.GCA_001612665_04698"/>
<comment type="caution">
    <text evidence="2">The sequence shown here is derived from an EMBL/GenBank/DDBJ whole genome shotgun (WGS) entry which is preliminary data.</text>
</comment>
<dbReference type="Proteomes" id="UP000294856">
    <property type="component" value="Unassembled WGS sequence"/>
</dbReference>
<dbReference type="AlphaFoldDB" id="A0A4V2PCA2"/>
<dbReference type="RefSeq" id="WP_157106407.1">
    <property type="nucleotide sequence ID" value="NZ_SMFR01000001.1"/>
</dbReference>
<sequence>MTESTTFAASSALGAEDVAASQPSEPSTGVLHAAVEIVPALDDGVA</sequence>
<accession>A0A4V2PCA2</accession>
<reference evidence="2 3" key="1">
    <citation type="submission" date="2019-03" db="EMBL/GenBank/DDBJ databases">
        <title>Genomic Encyclopedia of Type Strains, Phase IV (KMG-IV): sequencing the most valuable type-strain genomes for metagenomic binning, comparative biology and taxonomic classification.</title>
        <authorList>
            <person name="Goeker M."/>
        </authorList>
    </citation>
    <scope>NUCLEOTIDE SEQUENCE [LARGE SCALE GENOMIC DNA]</scope>
    <source>
        <strain evidence="2 3">DSM 44684</strain>
    </source>
</reference>
<name>A0A4V2PCA2_9NOCA</name>
<evidence type="ECO:0000256" key="1">
    <source>
        <dbReference type="SAM" id="MobiDB-lite"/>
    </source>
</evidence>
<organism evidence="2 3">
    <name type="scientific">Nocardia alba</name>
    <dbReference type="NCBI Taxonomy" id="225051"/>
    <lineage>
        <taxon>Bacteria</taxon>
        <taxon>Bacillati</taxon>
        <taxon>Actinomycetota</taxon>
        <taxon>Actinomycetes</taxon>
        <taxon>Mycobacteriales</taxon>
        <taxon>Nocardiaceae</taxon>
        <taxon>Nocardia</taxon>
    </lineage>
</organism>
<feature type="region of interest" description="Disordered" evidence="1">
    <location>
        <begin position="1"/>
        <end position="28"/>
    </location>
</feature>
<protein>
    <submittedName>
        <fullName evidence="2">Uncharacterized protein</fullName>
    </submittedName>
</protein>
<gene>
    <name evidence="2" type="ORF">DFR71_1572</name>
</gene>
<dbReference type="EMBL" id="SMFR01000001">
    <property type="protein sequence ID" value="TCK00566.1"/>
    <property type="molecule type" value="Genomic_DNA"/>
</dbReference>
<keyword evidence="3" id="KW-1185">Reference proteome</keyword>
<proteinExistence type="predicted"/>
<evidence type="ECO:0000313" key="3">
    <source>
        <dbReference type="Proteomes" id="UP000294856"/>
    </source>
</evidence>
<evidence type="ECO:0000313" key="2">
    <source>
        <dbReference type="EMBL" id="TCK00566.1"/>
    </source>
</evidence>